<evidence type="ECO:0000256" key="6">
    <source>
        <dbReference type="ARBA" id="ARBA00047619"/>
    </source>
</evidence>
<evidence type="ECO:0000256" key="2">
    <source>
        <dbReference type="ARBA" id="ARBA00005189"/>
    </source>
</evidence>
<evidence type="ECO:0000256" key="7">
    <source>
        <dbReference type="ARBA" id="ARBA00047841"/>
    </source>
</evidence>
<comment type="pathway">
    <text evidence="1">Phospholipid metabolism; phosphatidylcholine biosynthesis.</text>
</comment>
<dbReference type="InterPro" id="IPR029063">
    <property type="entry name" value="SAM-dependent_MTases_sf"/>
</dbReference>
<evidence type="ECO:0000313" key="8">
    <source>
        <dbReference type="EMBL" id="KAE8161332.1"/>
    </source>
</evidence>
<proteinExistence type="predicted"/>
<dbReference type="Pfam" id="PF13489">
    <property type="entry name" value="Methyltransf_23"/>
    <property type="match status" value="1"/>
</dbReference>
<keyword evidence="9" id="KW-1185">Reference proteome</keyword>
<organism evidence="8 9">
    <name type="scientific">Aspergillus tamarii</name>
    <dbReference type="NCBI Taxonomy" id="41984"/>
    <lineage>
        <taxon>Eukaryota</taxon>
        <taxon>Fungi</taxon>
        <taxon>Dikarya</taxon>
        <taxon>Ascomycota</taxon>
        <taxon>Pezizomycotina</taxon>
        <taxon>Eurotiomycetes</taxon>
        <taxon>Eurotiomycetidae</taxon>
        <taxon>Eurotiales</taxon>
        <taxon>Aspergillaceae</taxon>
        <taxon>Aspergillus</taxon>
        <taxon>Aspergillus subgen. Circumdati</taxon>
    </lineage>
</organism>
<dbReference type="GO" id="GO:0032259">
    <property type="term" value="P:methylation"/>
    <property type="evidence" value="ECO:0007669"/>
    <property type="project" value="UniProtKB-KW"/>
</dbReference>
<dbReference type="EC" id="2.1.1.103" evidence="5"/>
<dbReference type="PANTHER" id="PTHR44307">
    <property type="entry name" value="PHOSPHOETHANOLAMINE METHYLTRANSFERASE"/>
    <property type="match status" value="1"/>
</dbReference>
<dbReference type="EMBL" id="ML738644">
    <property type="protein sequence ID" value="KAE8161332.1"/>
    <property type="molecule type" value="Genomic_DNA"/>
</dbReference>
<dbReference type="CDD" id="cd02440">
    <property type="entry name" value="AdoMet_MTases"/>
    <property type="match status" value="1"/>
</dbReference>
<comment type="catalytic activity">
    <reaction evidence="7">
        <text>N-methylethanolamine phosphate + S-adenosyl-L-methionine = N,N-dimethylethanolamine phosphate + S-adenosyl-L-homocysteine + H(+)</text>
        <dbReference type="Rhea" id="RHEA:25321"/>
        <dbReference type="ChEBI" id="CHEBI:15378"/>
        <dbReference type="ChEBI" id="CHEBI:57781"/>
        <dbReference type="ChEBI" id="CHEBI:57856"/>
        <dbReference type="ChEBI" id="CHEBI:58641"/>
        <dbReference type="ChEBI" id="CHEBI:59789"/>
        <dbReference type="EC" id="2.1.1.103"/>
    </reaction>
    <physiologicalReaction direction="left-to-right" evidence="7">
        <dbReference type="Rhea" id="RHEA:25322"/>
    </physiologicalReaction>
</comment>
<name>A0A5N6URR7_ASPTM</name>
<protein>
    <recommendedName>
        <fullName evidence="5">phosphoethanolamine N-methyltransferase</fullName>
        <ecNumber evidence="5">2.1.1.103</ecNumber>
    </recommendedName>
</protein>
<dbReference type="SUPFAM" id="SSF53335">
    <property type="entry name" value="S-adenosyl-L-methionine-dependent methyltransferases"/>
    <property type="match status" value="1"/>
</dbReference>
<keyword evidence="3 8" id="KW-0489">Methyltransferase</keyword>
<evidence type="ECO:0000313" key="9">
    <source>
        <dbReference type="Proteomes" id="UP000326950"/>
    </source>
</evidence>
<gene>
    <name evidence="8" type="ORF">BDV40DRAFT_313302</name>
</gene>
<keyword evidence="4 8" id="KW-0808">Transferase</keyword>
<dbReference type="Proteomes" id="UP000326950">
    <property type="component" value="Unassembled WGS sequence"/>
</dbReference>
<evidence type="ECO:0000256" key="3">
    <source>
        <dbReference type="ARBA" id="ARBA00022603"/>
    </source>
</evidence>
<comment type="pathway">
    <text evidence="2">Lipid metabolism.</text>
</comment>
<dbReference type="PANTHER" id="PTHR44307:SF2">
    <property type="entry name" value="PHOSPHOETHANOLAMINE METHYLTRANSFERASE ISOFORM X1"/>
    <property type="match status" value="1"/>
</dbReference>
<dbReference type="GO" id="GO:0000234">
    <property type="term" value="F:phosphoethanolamine N-methyltransferase activity"/>
    <property type="evidence" value="ECO:0007669"/>
    <property type="project" value="UniProtKB-EC"/>
</dbReference>
<dbReference type="Gene3D" id="3.40.50.150">
    <property type="entry name" value="Vaccinia Virus protein VP39"/>
    <property type="match status" value="1"/>
</dbReference>
<sequence>MGEPDYYQSIVGAYQDAYANDHVLLGFIQRALGYLEPHSRILDVGCGTGKPLDVCLAAAGHQVEGIDKSPAMIGFSRKNVPSGKFQIADMCTYEHPIESQDLDAIFNVRALFRETRAEIETCVGNWAKWLKPQGLLCVVVLAADDYNPAKVEHYDSDGHCARVKRRFMGNDEHCVLFSRKGWEHLLQVNGLEVLDEKMELFVPPEEADSDEAAQYCFVARKL</sequence>
<comment type="catalytic activity">
    <reaction evidence="6">
        <text>N,N-dimethylethanolamine phosphate + S-adenosyl-L-methionine = phosphocholine + S-adenosyl-L-homocysteine + H(+)</text>
        <dbReference type="Rhea" id="RHEA:25325"/>
        <dbReference type="ChEBI" id="CHEBI:15378"/>
        <dbReference type="ChEBI" id="CHEBI:57856"/>
        <dbReference type="ChEBI" id="CHEBI:58641"/>
        <dbReference type="ChEBI" id="CHEBI:59789"/>
        <dbReference type="ChEBI" id="CHEBI:295975"/>
        <dbReference type="EC" id="2.1.1.103"/>
    </reaction>
    <physiologicalReaction direction="left-to-right" evidence="6">
        <dbReference type="Rhea" id="RHEA:25326"/>
    </physiologicalReaction>
</comment>
<accession>A0A5N6URR7</accession>
<evidence type="ECO:0000256" key="1">
    <source>
        <dbReference type="ARBA" id="ARBA00004969"/>
    </source>
</evidence>
<evidence type="ECO:0000256" key="5">
    <source>
        <dbReference type="ARBA" id="ARBA00035674"/>
    </source>
</evidence>
<reference evidence="8 9" key="1">
    <citation type="submission" date="2019-04" db="EMBL/GenBank/DDBJ databases">
        <title>Friends and foes A comparative genomics study of 23 Aspergillus species from section Flavi.</title>
        <authorList>
            <consortium name="DOE Joint Genome Institute"/>
            <person name="Kjaerbolling I."/>
            <person name="Vesth T."/>
            <person name="Frisvad J.C."/>
            <person name="Nybo J.L."/>
            <person name="Theobald S."/>
            <person name="Kildgaard S."/>
            <person name="Isbrandt T."/>
            <person name="Kuo A."/>
            <person name="Sato A."/>
            <person name="Lyhne E.K."/>
            <person name="Kogle M.E."/>
            <person name="Wiebenga A."/>
            <person name="Kun R.S."/>
            <person name="Lubbers R.J."/>
            <person name="Makela M.R."/>
            <person name="Barry K."/>
            <person name="Chovatia M."/>
            <person name="Clum A."/>
            <person name="Daum C."/>
            <person name="Haridas S."/>
            <person name="He G."/>
            <person name="LaButti K."/>
            <person name="Lipzen A."/>
            <person name="Mondo S."/>
            <person name="Riley R."/>
            <person name="Salamov A."/>
            <person name="Simmons B.A."/>
            <person name="Magnuson J.K."/>
            <person name="Henrissat B."/>
            <person name="Mortensen U.H."/>
            <person name="Larsen T.O."/>
            <person name="Devries R.P."/>
            <person name="Grigoriev I.V."/>
            <person name="Machida M."/>
            <person name="Baker S.E."/>
            <person name="Andersen M.R."/>
        </authorList>
    </citation>
    <scope>NUCLEOTIDE SEQUENCE [LARGE SCALE GENOMIC DNA]</scope>
    <source>
        <strain evidence="8 9">CBS 117626</strain>
    </source>
</reference>
<dbReference type="AlphaFoldDB" id="A0A5N6URR7"/>
<evidence type="ECO:0000256" key="4">
    <source>
        <dbReference type="ARBA" id="ARBA00022679"/>
    </source>
</evidence>
<dbReference type="OrthoDB" id="540004at2759"/>